<evidence type="ECO:0000313" key="4">
    <source>
        <dbReference type="Proteomes" id="UP000185696"/>
    </source>
</evidence>
<protein>
    <submittedName>
        <fullName evidence="3">CAAX protease family protein</fullName>
    </submittedName>
</protein>
<dbReference type="OrthoDB" id="4407663at2"/>
<keyword evidence="1" id="KW-0812">Transmembrane</keyword>
<dbReference type="Pfam" id="PF02517">
    <property type="entry name" value="Rce1-like"/>
    <property type="match status" value="1"/>
</dbReference>
<dbReference type="Proteomes" id="UP000185696">
    <property type="component" value="Unassembled WGS sequence"/>
</dbReference>
<reference evidence="3 4" key="1">
    <citation type="submission" date="2016-12" db="EMBL/GenBank/DDBJ databases">
        <title>The draft genome sequence of Actinophytocola xinjiangensis.</title>
        <authorList>
            <person name="Wang W."/>
            <person name="Yuan L."/>
        </authorList>
    </citation>
    <scope>NUCLEOTIDE SEQUENCE [LARGE SCALE GENOMIC DNA]</scope>
    <source>
        <strain evidence="3 4">CGMCC 4.4663</strain>
    </source>
</reference>
<gene>
    <name evidence="3" type="ORF">BLA60_07970</name>
</gene>
<dbReference type="AlphaFoldDB" id="A0A7Z0WS79"/>
<dbReference type="GO" id="GO:0006508">
    <property type="term" value="P:proteolysis"/>
    <property type="evidence" value="ECO:0007669"/>
    <property type="project" value="UniProtKB-KW"/>
</dbReference>
<organism evidence="3 4">
    <name type="scientific">Actinophytocola xinjiangensis</name>
    <dbReference type="NCBI Taxonomy" id="485602"/>
    <lineage>
        <taxon>Bacteria</taxon>
        <taxon>Bacillati</taxon>
        <taxon>Actinomycetota</taxon>
        <taxon>Actinomycetes</taxon>
        <taxon>Pseudonocardiales</taxon>
        <taxon>Pseudonocardiaceae</taxon>
    </lineage>
</organism>
<dbReference type="InterPro" id="IPR003675">
    <property type="entry name" value="Rce1/LyrA-like_dom"/>
</dbReference>
<sequence>MRRTTRRRLVAATAVTGTGLLGASLAARPGSARFYVLTAATAATWAGGAALAGRIRWGHTTLAVPAALGVAAFVPFYLAALVCRRIRPLRRVLTSVLAYAHRGSTRAVLATTLLNGVAEELFFRDTVYVVFGGRHRLATSTGVYAAATTATRNPALVAASVVMGVLFGLQRQVTGGVRASMVTHLVWSTLMVTLLPPLFPPPAESPAD</sequence>
<dbReference type="InterPro" id="IPR006311">
    <property type="entry name" value="TAT_signal"/>
</dbReference>
<dbReference type="GO" id="GO:0004175">
    <property type="term" value="F:endopeptidase activity"/>
    <property type="evidence" value="ECO:0007669"/>
    <property type="project" value="UniProtKB-ARBA"/>
</dbReference>
<accession>A0A7Z0WS79</accession>
<name>A0A7Z0WS79_9PSEU</name>
<dbReference type="EMBL" id="MSIF01000003">
    <property type="protein sequence ID" value="OLF11961.1"/>
    <property type="molecule type" value="Genomic_DNA"/>
</dbReference>
<keyword evidence="3" id="KW-0378">Hydrolase</keyword>
<evidence type="ECO:0000313" key="3">
    <source>
        <dbReference type="EMBL" id="OLF11961.1"/>
    </source>
</evidence>
<keyword evidence="3" id="KW-0645">Protease</keyword>
<comment type="caution">
    <text evidence="3">The sequence shown here is derived from an EMBL/GenBank/DDBJ whole genome shotgun (WGS) entry which is preliminary data.</text>
</comment>
<dbReference type="PROSITE" id="PS51318">
    <property type="entry name" value="TAT"/>
    <property type="match status" value="1"/>
</dbReference>
<feature type="domain" description="CAAX prenyl protease 2/Lysostaphin resistance protein A-like" evidence="2">
    <location>
        <begin position="107"/>
        <end position="189"/>
    </location>
</feature>
<keyword evidence="1" id="KW-0472">Membrane</keyword>
<keyword evidence="1" id="KW-1133">Transmembrane helix</keyword>
<dbReference type="RefSeq" id="WP_075132149.1">
    <property type="nucleotide sequence ID" value="NZ_MSIF01000003.1"/>
</dbReference>
<evidence type="ECO:0000259" key="2">
    <source>
        <dbReference type="Pfam" id="PF02517"/>
    </source>
</evidence>
<proteinExistence type="predicted"/>
<feature type="transmembrane region" description="Helical" evidence="1">
    <location>
        <begin position="62"/>
        <end position="83"/>
    </location>
</feature>
<keyword evidence="4" id="KW-1185">Reference proteome</keyword>
<dbReference type="GO" id="GO:0080120">
    <property type="term" value="P:CAAX-box protein maturation"/>
    <property type="evidence" value="ECO:0007669"/>
    <property type="project" value="UniProtKB-ARBA"/>
</dbReference>
<evidence type="ECO:0000256" key="1">
    <source>
        <dbReference type="SAM" id="Phobius"/>
    </source>
</evidence>